<feature type="transmembrane region" description="Helical" evidence="1">
    <location>
        <begin position="75"/>
        <end position="96"/>
    </location>
</feature>
<evidence type="ECO:0000313" key="2">
    <source>
        <dbReference type="EMBL" id="MEQ2467954.1"/>
    </source>
</evidence>
<evidence type="ECO:0000256" key="1">
    <source>
        <dbReference type="SAM" id="Phobius"/>
    </source>
</evidence>
<dbReference type="EMBL" id="JBBMFN010000071">
    <property type="protein sequence ID" value="MEQ2467954.1"/>
    <property type="molecule type" value="Genomic_DNA"/>
</dbReference>
<reference evidence="2 3" key="1">
    <citation type="submission" date="2024-03" db="EMBL/GenBank/DDBJ databases">
        <title>Human intestinal bacterial collection.</title>
        <authorList>
            <person name="Pauvert C."/>
            <person name="Hitch T.C.A."/>
            <person name="Clavel T."/>
        </authorList>
    </citation>
    <scope>NUCLEOTIDE SEQUENCE [LARGE SCALE GENOMIC DNA]</scope>
    <source>
        <strain evidence="2 3">CLA-SR-H024</strain>
    </source>
</reference>
<evidence type="ECO:0000313" key="3">
    <source>
        <dbReference type="Proteomes" id="UP001465426"/>
    </source>
</evidence>
<organism evidence="2 3">
    <name type="scientific">Niallia hominis</name>
    <dbReference type="NCBI Taxonomy" id="3133173"/>
    <lineage>
        <taxon>Bacteria</taxon>
        <taxon>Bacillati</taxon>
        <taxon>Bacillota</taxon>
        <taxon>Bacilli</taxon>
        <taxon>Bacillales</taxon>
        <taxon>Bacillaceae</taxon>
        <taxon>Niallia</taxon>
    </lineage>
</organism>
<feature type="transmembrane region" description="Helical" evidence="1">
    <location>
        <begin position="6"/>
        <end position="28"/>
    </location>
</feature>
<name>A0ABV1F3K5_9BACI</name>
<protein>
    <submittedName>
        <fullName evidence="2">Uncharacterized protein</fullName>
    </submittedName>
</protein>
<keyword evidence="1" id="KW-1133">Transmembrane helix</keyword>
<gene>
    <name evidence="2" type="ORF">WMO63_20045</name>
</gene>
<keyword evidence="1" id="KW-0812">Transmembrane</keyword>
<dbReference type="Proteomes" id="UP001465426">
    <property type="component" value="Unassembled WGS sequence"/>
</dbReference>
<comment type="caution">
    <text evidence="2">The sequence shown here is derived from an EMBL/GenBank/DDBJ whole genome shotgun (WGS) entry which is preliminary data.</text>
</comment>
<keyword evidence="3" id="KW-1185">Reference proteome</keyword>
<proteinExistence type="predicted"/>
<keyword evidence="1" id="KW-0472">Membrane</keyword>
<dbReference type="RefSeq" id="WP_349205264.1">
    <property type="nucleotide sequence ID" value="NZ_JBBMFN010000071.1"/>
</dbReference>
<accession>A0ABV1F3K5</accession>
<feature type="transmembrane region" description="Helical" evidence="1">
    <location>
        <begin position="35"/>
        <end position="55"/>
    </location>
</feature>
<sequence>MASLPTWFWIVYYTFLLAITISAIFSILKGKQKLISILSHILTLTIPIIGLINSIERDINQNEWEHLILSLQLGKHWTIFTIFGHLFIFIWFLWFLKMMFSRHPMNNAN</sequence>